<evidence type="ECO:0000259" key="5">
    <source>
        <dbReference type="PROSITE" id="PS50932"/>
    </source>
</evidence>
<dbReference type="KEGG" id="sxi:SXIM_01210"/>
<keyword evidence="2" id="KW-0238">DNA-binding</keyword>
<name>A0A0F7FNV4_9ACTN</name>
<proteinExistence type="predicted"/>
<dbReference type="InterPro" id="IPR000843">
    <property type="entry name" value="HTH_LacI"/>
</dbReference>
<dbReference type="AlphaFoldDB" id="A0A0F7FNV4"/>
<keyword evidence="1" id="KW-0805">Transcription regulation</keyword>
<dbReference type="Pfam" id="PF00356">
    <property type="entry name" value="LacI"/>
    <property type="match status" value="1"/>
</dbReference>
<feature type="domain" description="HTH lacI-type" evidence="5">
    <location>
        <begin position="9"/>
        <end position="63"/>
    </location>
</feature>
<dbReference type="SUPFAM" id="SSF47413">
    <property type="entry name" value="lambda repressor-like DNA-binding domains"/>
    <property type="match status" value="1"/>
</dbReference>
<dbReference type="STRING" id="408015.SXIM_01210"/>
<dbReference type="PANTHER" id="PTHR30146:SF153">
    <property type="entry name" value="LACTOSE OPERON REPRESSOR"/>
    <property type="match status" value="1"/>
</dbReference>
<evidence type="ECO:0000256" key="2">
    <source>
        <dbReference type="ARBA" id="ARBA00023125"/>
    </source>
</evidence>
<dbReference type="PROSITE" id="PS50932">
    <property type="entry name" value="HTH_LACI_2"/>
    <property type="match status" value="1"/>
</dbReference>
<evidence type="ECO:0000313" key="7">
    <source>
        <dbReference type="Proteomes" id="UP000034034"/>
    </source>
</evidence>
<feature type="region of interest" description="Disordered" evidence="4">
    <location>
        <begin position="344"/>
        <end position="365"/>
    </location>
</feature>
<dbReference type="InterPro" id="IPR046335">
    <property type="entry name" value="LacI/GalR-like_sensor"/>
</dbReference>
<dbReference type="PROSITE" id="PS00356">
    <property type="entry name" value="HTH_LACI_1"/>
    <property type="match status" value="1"/>
</dbReference>
<dbReference type="PANTHER" id="PTHR30146">
    <property type="entry name" value="LACI-RELATED TRANSCRIPTIONAL REPRESSOR"/>
    <property type="match status" value="1"/>
</dbReference>
<dbReference type="HOGENOM" id="CLU_037628_6_1_11"/>
<evidence type="ECO:0000313" key="6">
    <source>
        <dbReference type="EMBL" id="AKG41505.1"/>
    </source>
</evidence>
<dbReference type="InterPro" id="IPR010982">
    <property type="entry name" value="Lambda_DNA-bd_dom_sf"/>
</dbReference>
<dbReference type="CDD" id="cd06267">
    <property type="entry name" value="PBP1_LacI_sugar_binding-like"/>
    <property type="match status" value="1"/>
</dbReference>
<protein>
    <submittedName>
        <fullName evidence="6">LacI family transcriptional regulator</fullName>
    </submittedName>
</protein>
<dbReference type="GO" id="GO:0003700">
    <property type="term" value="F:DNA-binding transcription factor activity"/>
    <property type="evidence" value="ECO:0007669"/>
    <property type="project" value="TreeGrafter"/>
</dbReference>
<evidence type="ECO:0000256" key="4">
    <source>
        <dbReference type="SAM" id="MobiDB-lite"/>
    </source>
</evidence>
<dbReference type="GO" id="GO:0000976">
    <property type="term" value="F:transcription cis-regulatory region binding"/>
    <property type="evidence" value="ECO:0007669"/>
    <property type="project" value="TreeGrafter"/>
</dbReference>
<dbReference type="Gene3D" id="3.40.50.2300">
    <property type="match status" value="2"/>
</dbReference>
<keyword evidence="3" id="KW-0804">Transcription</keyword>
<keyword evidence="7" id="KW-1185">Reference proteome</keyword>
<accession>A0A0F7FNV4</accession>
<dbReference type="EMBL" id="CP009922">
    <property type="protein sequence ID" value="AKG41505.1"/>
    <property type="molecule type" value="Genomic_DNA"/>
</dbReference>
<gene>
    <name evidence="6" type="ORF">SXIM_01210</name>
</gene>
<evidence type="ECO:0000256" key="3">
    <source>
        <dbReference type="ARBA" id="ARBA00023163"/>
    </source>
</evidence>
<dbReference type="PATRIC" id="fig|408015.6.peg.138"/>
<reference evidence="6" key="1">
    <citation type="submission" date="2019-08" db="EMBL/GenBank/DDBJ databases">
        <title>Complete genome sequence of a mangrove-derived Streptomyces xiamenensis.</title>
        <authorList>
            <person name="Xu J."/>
        </authorList>
    </citation>
    <scope>NUCLEOTIDE SEQUENCE</scope>
    <source>
        <strain evidence="6">318</strain>
    </source>
</reference>
<dbReference type="Gene3D" id="1.10.260.40">
    <property type="entry name" value="lambda repressor-like DNA-binding domains"/>
    <property type="match status" value="1"/>
</dbReference>
<dbReference type="InterPro" id="IPR028082">
    <property type="entry name" value="Peripla_BP_I"/>
</dbReference>
<dbReference type="Proteomes" id="UP000034034">
    <property type="component" value="Chromosome"/>
</dbReference>
<dbReference type="Pfam" id="PF13377">
    <property type="entry name" value="Peripla_BP_3"/>
    <property type="match status" value="1"/>
</dbReference>
<sequence length="365" mass="38069">MTSAGGAPATLRDVALRAGVSMATVSRVLADNYPVAQRTRQRVLRAIKDLDYVANTHARALRGRGTPTVAFVLNDVRGASFASVAHGVEQEAARRGRICLICTTQGDPERELSVVRTMREQGAGAVILIGGVVDDAAYRGQMTAIAHSLDASGSRLVLCGRPPLGPDVPATVVEYDNEGGAYAVVSRLLAQGHRRVLFLGAAANGSTTAAGRLAGYRRALADHAVAVDEALVVATEFSRADAYEKLTARLREGRDFTAVCAVTDTVAAGALAALGDRGLRVPEDVSLTGYDDVDPATDLRPQLTTVHVPYEEVGRTAVRLALGLRAGEVSSAAQHAVLGTHVVIRDSTAPPTTRQGPSAPAGEPA</sequence>
<dbReference type="RefSeq" id="WP_030738535.1">
    <property type="nucleotide sequence ID" value="NZ_CP009922.3"/>
</dbReference>
<dbReference type="SUPFAM" id="SSF53822">
    <property type="entry name" value="Periplasmic binding protein-like I"/>
    <property type="match status" value="1"/>
</dbReference>
<dbReference type="SMART" id="SM00354">
    <property type="entry name" value="HTH_LACI"/>
    <property type="match status" value="1"/>
</dbReference>
<dbReference type="CDD" id="cd01392">
    <property type="entry name" value="HTH_LacI"/>
    <property type="match status" value="1"/>
</dbReference>
<evidence type="ECO:0000256" key="1">
    <source>
        <dbReference type="ARBA" id="ARBA00023015"/>
    </source>
</evidence>
<organism evidence="6 7">
    <name type="scientific">Streptomyces xiamenensis</name>
    <dbReference type="NCBI Taxonomy" id="408015"/>
    <lineage>
        <taxon>Bacteria</taxon>
        <taxon>Bacillati</taxon>
        <taxon>Actinomycetota</taxon>
        <taxon>Actinomycetes</taxon>
        <taxon>Kitasatosporales</taxon>
        <taxon>Streptomycetaceae</taxon>
        <taxon>Streptomyces</taxon>
    </lineage>
</organism>